<name>D3BLS1_HETP5</name>
<evidence type="ECO:0000259" key="2">
    <source>
        <dbReference type="Pfam" id="PF13229"/>
    </source>
</evidence>
<dbReference type="Gene3D" id="2.160.20.10">
    <property type="entry name" value="Single-stranded right-handed beta-helix, Pectin lyase-like"/>
    <property type="match status" value="1"/>
</dbReference>
<proteinExistence type="predicted"/>
<dbReference type="Pfam" id="PF13229">
    <property type="entry name" value="Beta_helix"/>
    <property type="match status" value="1"/>
</dbReference>
<gene>
    <name evidence="3" type="ORF">PPL_12125</name>
</gene>
<dbReference type="SUPFAM" id="SSF51126">
    <property type="entry name" value="Pectin lyase-like"/>
    <property type="match status" value="1"/>
</dbReference>
<dbReference type="InterPro" id="IPR012334">
    <property type="entry name" value="Pectin_lyas_fold"/>
</dbReference>
<reference evidence="3 4" key="1">
    <citation type="journal article" date="2011" name="Genome Res.">
        <title>Phylogeny-wide analysis of social amoeba genomes highlights ancient origins for complex intercellular communication.</title>
        <authorList>
            <person name="Heidel A.J."/>
            <person name="Lawal H.M."/>
            <person name="Felder M."/>
            <person name="Schilde C."/>
            <person name="Helps N.R."/>
            <person name="Tunggal B."/>
            <person name="Rivero F."/>
            <person name="John U."/>
            <person name="Schleicher M."/>
            <person name="Eichinger L."/>
            <person name="Platzer M."/>
            <person name="Noegel A.A."/>
            <person name="Schaap P."/>
            <person name="Gloeckner G."/>
        </authorList>
    </citation>
    <scope>NUCLEOTIDE SEQUENCE [LARGE SCALE GENOMIC DNA]</scope>
    <source>
        <strain evidence="4">ATCC 26659 / Pp 5 / PN500</strain>
    </source>
</reference>
<protein>
    <recommendedName>
        <fullName evidence="2">Right handed beta helix domain-containing protein</fullName>
    </recommendedName>
</protein>
<organism evidence="3 4">
    <name type="scientific">Heterostelium pallidum (strain ATCC 26659 / Pp 5 / PN500)</name>
    <name type="common">Cellular slime mold</name>
    <name type="synonym">Polysphondylium pallidum</name>
    <dbReference type="NCBI Taxonomy" id="670386"/>
    <lineage>
        <taxon>Eukaryota</taxon>
        <taxon>Amoebozoa</taxon>
        <taxon>Evosea</taxon>
        <taxon>Eumycetozoa</taxon>
        <taxon>Dictyostelia</taxon>
        <taxon>Acytosteliales</taxon>
        <taxon>Acytosteliaceae</taxon>
        <taxon>Heterostelium</taxon>
    </lineage>
</organism>
<dbReference type="GeneID" id="31367592"/>
<accession>D3BLS1</accession>
<dbReference type="PANTHER" id="PTHR11319:SF35">
    <property type="entry name" value="OUTER MEMBRANE PROTEIN PMPC-RELATED"/>
    <property type="match status" value="1"/>
</dbReference>
<feature type="domain" description="Right handed beta helix" evidence="2">
    <location>
        <begin position="79"/>
        <end position="247"/>
    </location>
</feature>
<dbReference type="InterPro" id="IPR011050">
    <property type="entry name" value="Pectin_lyase_fold/virulence"/>
</dbReference>
<dbReference type="PANTHER" id="PTHR11319">
    <property type="entry name" value="G PROTEIN-COUPLED RECEPTOR-RELATED"/>
    <property type="match status" value="1"/>
</dbReference>
<dbReference type="InParanoid" id="D3BLS1"/>
<dbReference type="EMBL" id="ADBJ01000042">
    <property type="protein sequence ID" value="EFA77522.1"/>
    <property type="molecule type" value="Genomic_DNA"/>
</dbReference>
<dbReference type="RefSeq" id="XP_020429650.1">
    <property type="nucleotide sequence ID" value="XM_020582869.1"/>
</dbReference>
<sequence length="404" mass="43366">MNKTSNFICITDSLDLYNAVYSNVTLQYLNFKEGQSTYGGVVSINMTLPAPVSLNLIGVTAISNLAAYGGVVGIVAAYTTDTVITLKDSTFKLNYASYGSAFYSVFDSSLVISNCIFESNNAQSYGTIYTIYANVSMDTVSFITNTAQDSIVYIKKAPTLVYLNAITFTGNFHYSNQYGLISIYDSSAIIYNSNFKSNQQGSAIQISTSLGSLEIHNSTFDSNVNANNGGALLISGGASVRIYGSVFTNNFAINNGGAIYNSGGYTFIIQNCNFTGNSVTNNTSGGAVYIYSLGGNASIENSTFNSNSNSPIYCSDSTIYMDNLNTTSQEILTCSHPYECTLTGNSSIGLCHDTSSHEEPHHSSGNSDIGKYVGIAFGCVGGIVLVAILIIVIRRRNRNRYQQF</sequence>
<evidence type="ECO:0000313" key="3">
    <source>
        <dbReference type="EMBL" id="EFA77522.1"/>
    </source>
</evidence>
<keyword evidence="4" id="KW-1185">Reference proteome</keyword>
<keyword evidence="1" id="KW-1133">Transmembrane helix</keyword>
<keyword evidence="1" id="KW-0812">Transmembrane</keyword>
<feature type="transmembrane region" description="Helical" evidence="1">
    <location>
        <begin position="372"/>
        <end position="393"/>
    </location>
</feature>
<dbReference type="InterPro" id="IPR039448">
    <property type="entry name" value="Beta_helix"/>
</dbReference>
<keyword evidence="1" id="KW-0472">Membrane</keyword>
<dbReference type="AlphaFoldDB" id="D3BLS1"/>
<evidence type="ECO:0000313" key="4">
    <source>
        <dbReference type="Proteomes" id="UP000001396"/>
    </source>
</evidence>
<comment type="caution">
    <text evidence="3">The sequence shown here is derived from an EMBL/GenBank/DDBJ whole genome shotgun (WGS) entry which is preliminary data.</text>
</comment>
<evidence type="ECO:0000256" key="1">
    <source>
        <dbReference type="SAM" id="Phobius"/>
    </source>
</evidence>
<dbReference type="Proteomes" id="UP000001396">
    <property type="component" value="Unassembled WGS sequence"/>
</dbReference>